<feature type="region of interest" description="Disordered" evidence="8">
    <location>
        <begin position="1050"/>
        <end position="1113"/>
    </location>
</feature>
<feature type="region of interest" description="Disordered" evidence="8">
    <location>
        <begin position="261"/>
        <end position="304"/>
    </location>
</feature>
<sequence length="1400" mass="157011">METGPKLKKPKTKQGNRMLKNSSKPGMKRIRDDVYVGAQFKRPFGSSRGDSYGNSSIPGGGAAAGGGGGGGNGGGGGGGGGGGVGGGGGAGVGGAGAAVAGGSASQKLTTNDALTYLKEVKDMFQDQKEKYDMFLEVMKDFKAQRTDTSGVIARVKELFKGHSNLILGFNTFLPKGYEITIDEDETPPKKTVEFEEAISFVNKIKKRFQNDERVYKSFLDILNMYRKEHKDINEVYSEVAALFNDHPDLLEEFTRFLPDTSATPSTHHAGYGRNSFPRFNERASGTTALRQIHGDKPRRRDRIIVSHAERDLSVDRSELDDDKVMKVHKEHRKHAEKDSRDRRNRDHDDREPENDNNRDFNLQRFDKKKSAKKAEGFGANTNVTSYDDKDSLKSMYSQGFTFCEKVKEKLCSPNDYQTFLKLLHIYSNGIIKRNDLQNLVTDILGKFPDLMEEFNDFLERCENIDGFLAGVMSRKSLGSESHLTRSLKTEDKDKEAKREMEGSKEKERYREKYMAKSIQELDLSSCQQCTPSYRLLPEDYPIPSVSQRSELGAQVLNDHWVSVTSGSEDYSFKHMRRNQYEESLFRCEDDRFELDMLLESVSSTAKRAEELLNSINENKINLETPNHIEDHFTALNLRCIERLYGDHGLDVMDILRKNPSLALPVILTRLKQKQEEWTRCRSDFNKVWAEIYAKNHYKSLDHRSFYFKQQDSKNLSSKSLVTEIKELKEQKQKEDGFLLTVAAGNKQSIVPHLEYEYLDMSIHEDLYKLVQYSCEEVCSTKEQLNKVMKLYTSFLEPMLGVSSQLHSSEATEDVDKVRNHAINGSASSIGDSDESPGGDAAVINFRQPKSVQCEEENTLPELVSFCQTTLANGDTVVKENSSLDLDCVSRDDPVCNTLQVDKDQKNRDVSDKMSGLIKHVASIGQIGNSNASFAIGAENVPGRTNMEVTSGCGTTQFIPDGGTSEGNHLHKPNVDAGPSSEGGNGTKPAILANGDFAEGIGISRSHEECVEPFKIEKKRAMPKAKHGVESRQYQSGNLEELCCQEAGVENEADADDENSENVSEAAEDVSGSESAGDECSRGEHGEEEDVEHDEVDGKAESEGEAEGMADAHFTGGDGTSLPLSELFFCLLHRILYERILSAKMNSTGAEMKWRTSKDDVSPDLYGRFMSGLYNLLDGSSDNARFEDECRAIIGNQSYVLFTLDKLIYKLVKQLQTVASDEMDNKLLQLYEYEKSRKVGKFIDAVYYENARIILHEENIYRLEFSSAPYQLSIQLMDNVSEKPEVYAISMDPNFAAYLHNDFLSSFPGKKEPHGITMQRNKRRYASLDELSAISMAMEGVEVVNGLECKIACNSSKISYVLDTEDFFFRLRRNRSKRLGGKSSYDNQERAQRFRKFLSAS</sequence>
<feature type="compositionally biased region" description="Basic residues" evidence="8">
    <location>
        <begin position="1"/>
        <end position="14"/>
    </location>
</feature>
<evidence type="ECO:0000256" key="7">
    <source>
        <dbReference type="PROSITE-ProRule" id="PRU00810"/>
    </source>
</evidence>
<feature type="compositionally biased region" description="Basic and acidic residues" evidence="8">
    <location>
        <begin position="323"/>
        <end position="358"/>
    </location>
</feature>
<dbReference type="EMBL" id="VOIH02000006">
    <property type="protein sequence ID" value="KAF3444716.1"/>
    <property type="molecule type" value="Genomic_DNA"/>
</dbReference>
<dbReference type="FunFam" id="1.20.1160.11:FF:000003">
    <property type="entry name" value="Paired amphipathic helix SIN3-like protein"/>
    <property type="match status" value="1"/>
</dbReference>
<dbReference type="GO" id="GO:0003714">
    <property type="term" value="F:transcription corepressor activity"/>
    <property type="evidence" value="ECO:0007669"/>
    <property type="project" value="InterPro"/>
</dbReference>
<feature type="region of interest" description="Disordered" evidence="8">
    <location>
        <begin position="1"/>
        <end position="35"/>
    </location>
</feature>
<evidence type="ECO:0000256" key="6">
    <source>
        <dbReference type="ARBA" id="ARBA00023242"/>
    </source>
</evidence>
<dbReference type="PROSITE" id="PS51477">
    <property type="entry name" value="PAH"/>
    <property type="match status" value="3"/>
</dbReference>
<proteinExistence type="predicted"/>
<keyword evidence="3" id="KW-0677">Repeat</keyword>
<evidence type="ECO:0000259" key="9">
    <source>
        <dbReference type="SMART" id="SM00761"/>
    </source>
</evidence>
<feature type="compositionally biased region" description="Polar residues" evidence="8">
    <location>
        <begin position="15"/>
        <end position="24"/>
    </location>
</feature>
<gene>
    <name evidence="10" type="ORF">FNV43_RR14409</name>
</gene>
<dbReference type="GO" id="GO:0000122">
    <property type="term" value="P:negative regulation of transcription by RNA polymerase II"/>
    <property type="evidence" value="ECO:0007669"/>
    <property type="project" value="TreeGrafter"/>
</dbReference>
<feature type="region of interest" description="Disordered" evidence="8">
    <location>
        <begin position="959"/>
        <end position="988"/>
    </location>
</feature>
<dbReference type="Pfam" id="PF16879">
    <property type="entry name" value="Sin3a_C"/>
    <property type="match status" value="1"/>
</dbReference>
<feature type="domain" description="Histone deacetylase interacting" evidence="9">
    <location>
        <begin position="525"/>
        <end position="625"/>
    </location>
</feature>
<evidence type="ECO:0000256" key="3">
    <source>
        <dbReference type="ARBA" id="ARBA00022737"/>
    </source>
</evidence>
<dbReference type="InterPro" id="IPR031693">
    <property type="entry name" value="Sin3_C"/>
</dbReference>
<dbReference type="InterPro" id="IPR036600">
    <property type="entry name" value="PAH_sf"/>
</dbReference>
<dbReference type="Pfam" id="PF08295">
    <property type="entry name" value="Sin3_corepress"/>
    <property type="match status" value="1"/>
</dbReference>
<keyword evidence="11" id="KW-1185">Reference proteome</keyword>
<comment type="caution">
    <text evidence="10">The sequence shown here is derived from an EMBL/GenBank/DDBJ whole genome shotgun (WGS) entry which is preliminary data.</text>
</comment>
<accession>A0A8K0H2W0</accession>
<dbReference type="FunFam" id="1.20.1160.11:FF:000001">
    <property type="entry name" value="Paired amphipathic helix protein Sin3"/>
    <property type="match status" value="1"/>
</dbReference>
<dbReference type="FunFam" id="1.20.1160.11:FF:000002">
    <property type="entry name" value="Paired amphipathic helix protein SIN3"/>
    <property type="match status" value="1"/>
</dbReference>
<evidence type="ECO:0000256" key="1">
    <source>
        <dbReference type="ARBA" id="ARBA00004123"/>
    </source>
</evidence>
<evidence type="ECO:0000256" key="2">
    <source>
        <dbReference type="ARBA" id="ARBA00022491"/>
    </source>
</evidence>
<feature type="compositionally biased region" description="Acidic residues" evidence="8">
    <location>
        <begin position="1085"/>
        <end position="1094"/>
    </location>
</feature>
<dbReference type="Proteomes" id="UP000796880">
    <property type="component" value="Unassembled WGS sequence"/>
</dbReference>
<feature type="compositionally biased region" description="Basic and acidic residues" evidence="8">
    <location>
        <begin position="487"/>
        <end position="508"/>
    </location>
</feature>
<keyword evidence="4" id="KW-0805">Transcription regulation</keyword>
<feature type="compositionally biased region" description="Acidic residues" evidence="8">
    <location>
        <begin position="1050"/>
        <end position="1059"/>
    </location>
</feature>
<comment type="subcellular location">
    <subcellularLocation>
        <location evidence="1 7">Nucleus</location>
    </subcellularLocation>
</comment>
<dbReference type="PANTHER" id="PTHR12346">
    <property type="entry name" value="SIN3B-RELATED"/>
    <property type="match status" value="1"/>
</dbReference>
<evidence type="ECO:0000256" key="8">
    <source>
        <dbReference type="SAM" id="MobiDB-lite"/>
    </source>
</evidence>
<dbReference type="Gene3D" id="1.20.1160.11">
    <property type="entry name" value="Paired amphipathic helix"/>
    <property type="match status" value="3"/>
</dbReference>
<keyword evidence="6 7" id="KW-0539">Nucleus</keyword>
<keyword evidence="5" id="KW-0804">Transcription</keyword>
<dbReference type="GO" id="GO:0000118">
    <property type="term" value="C:histone deacetylase complex"/>
    <property type="evidence" value="ECO:0007669"/>
    <property type="project" value="TreeGrafter"/>
</dbReference>
<name>A0A8K0H2W0_9ROSA</name>
<dbReference type="PANTHER" id="PTHR12346:SF8">
    <property type="entry name" value="PAIRED AMPHIPATHIC HELIX PROTEIN SIN3-LIKE 2"/>
    <property type="match status" value="1"/>
</dbReference>
<evidence type="ECO:0000313" key="10">
    <source>
        <dbReference type="EMBL" id="KAF3444716.1"/>
    </source>
</evidence>
<feature type="region of interest" description="Disordered" evidence="8">
    <location>
        <begin position="482"/>
        <end position="508"/>
    </location>
</feature>
<organism evidence="10 11">
    <name type="scientific">Rhamnella rubrinervis</name>
    <dbReference type="NCBI Taxonomy" id="2594499"/>
    <lineage>
        <taxon>Eukaryota</taxon>
        <taxon>Viridiplantae</taxon>
        <taxon>Streptophyta</taxon>
        <taxon>Embryophyta</taxon>
        <taxon>Tracheophyta</taxon>
        <taxon>Spermatophyta</taxon>
        <taxon>Magnoliopsida</taxon>
        <taxon>eudicotyledons</taxon>
        <taxon>Gunneridae</taxon>
        <taxon>Pentapetalae</taxon>
        <taxon>rosids</taxon>
        <taxon>fabids</taxon>
        <taxon>Rosales</taxon>
        <taxon>Rhamnaceae</taxon>
        <taxon>rhamnoid group</taxon>
        <taxon>Rhamneae</taxon>
        <taxon>Rhamnella</taxon>
    </lineage>
</organism>
<dbReference type="OrthoDB" id="10265969at2759"/>
<evidence type="ECO:0000313" key="11">
    <source>
        <dbReference type="Proteomes" id="UP000796880"/>
    </source>
</evidence>
<dbReference type="InterPro" id="IPR039774">
    <property type="entry name" value="Sin3-like"/>
</dbReference>
<dbReference type="InterPro" id="IPR003822">
    <property type="entry name" value="PAH"/>
</dbReference>
<dbReference type="SMART" id="SM00761">
    <property type="entry name" value="HDAC_interact"/>
    <property type="match status" value="1"/>
</dbReference>
<dbReference type="GO" id="GO:0000785">
    <property type="term" value="C:chromatin"/>
    <property type="evidence" value="ECO:0007669"/>
    <property type="project" value="TreeGrafter"/>
</dbReference>
<feature type="region of interest" description="Disordered" evidence="8">
    <location>
        <begin position="323"/>
        <end position="365"/>
    </location>
</feature>
<evidence type="ECO:0000256" key="4">
    <source>
        <dbReference type="ARBA" id="ARBA00023015"/>
    </source>
</evidence>
<dbReference type="SUPFAM" id="SSF47762">
    <property type="entry name" value="PAH2 domain"/>
    <property type="match status" value="3"/>
</dbReference>
<keyword evidence="2" id="KW-0678">Repressor</keyword>
<dbReference type="InterPro" id="IPR013194">
    <property type="entry name" value="HDAC_interact_dom"/>
</dbReference>
<protein>
    <recommendedName>
        <fullName evidence="9">Histone deacetylase interacting domain-containing protein</fullName>
    </recommendedName>
</protein>
<evidence type="ECO:0000256" key="5">
    <source>
        <dbReference type="ARBA" id="ARBA00023163"/>
    </source>
</evidence>
<dbReference type="Pfam" id="PF02671">
    <property type="entry name" value="PAH"/>
    <property type="match status" value="3"/>
</dbReference>
<reference evidence="10" key="1">
    <citation type="submission" date="2020-03" db="EMBL/GenBank/DDBJ databases">
        <title>A high-quality chromosome-level genome assembly of a woody plant with both climbing and erect habits, Rhamnella rubrinervis.</title>
        <authorList>
            <person name="Lu Z."/>
            <person name="Yang Y."/>
            <person name="Zhu X."/>
            <person name="Sun Y."/>
        </authorList>
    </citation>
    <scope>NUCLEOTIDE SEQUENCE</scope>
    <source>
        <strain evidence="10">BYM</strain>
        <tissue evidence="10">Leaf</tissue>
    </source>
</reference>